<dbReference type="InterPro" id="IPR043781">
    <property type="entry name" value="DUF5723"/>
</dbReference>
<accession>A0A7J4XMZ1</accession>
<evidence type="ECO:0000313" key="4">
    <source>
        <dbReference type="Proteomes" id="UP000422221"/>
    </source>
</evidence>
<feature type="chain" id="PRO_5029584518" description="DUF5723 domain-containing protein" evidence="1">
    <location>
        <begin position="24"/>
        <end position="491"/>
    </location>
</feature>
<name>A0A7J4XMZ1_9BACE</name>
<protein>
    <recommendedName>
        <fullName evidence="2">DUF5723 domain-containing protein</fullName>
    </recommendedName>
</protein>
<gene>
    <name evidence="3" type="ORF">F3F73_04755</name>
</gene>
<dbReference type="EMBL" id="VWMK01000003">
    <property type="protein sequence ID" value="KAA3768616.1"/>
    <property type="molecule type" value="Genomic_DNA"/>
</dbReference>
<dbReference type="AlphaFoldDB" id="A0A7J4XMZ1"/>
<feature type="signal peptide" evidence="1">
    <location>
        <begin position="1"/>
        <end position="23"/>
    </location>
</feature>
<dbReference type="Proteomes" id="UP000422221">
    <property type="component" value="Unassembled WGS sequence"/>
</dbReference>
<evidence type="ECO:0000259" key="2">
    <source>
        <dbReference type="Pfam" id="PF18990"/>
    </source>
</evidence>
<reference evidence="3 4" key="1">
    <citation type="journal article" date="2019" name="Nat. Med.">
        <title>A library of human gut bacterial isolates paired with longitudinal multiomics data enables mechanistic microbiome research.</title>
        <authorList>
            <person name="Poyet M."/>
            <person name="Groussin M."/>
            <person name="Gibbons S.M."/>
            <person name="Avila-Pacheco J."/>
            <person name="Jiang X."/>
            <person name="Kearney S.M."/>
            <person name="Perrotta A.R."/>
            <person name="Berdy B."/>
            <person name="Zhao S."/>
            <person name="Lieberman T.D."/>
            <person name="Swanson P.K."/>
            <person name="Smith M."/>
            <person name="Roesemann S."/>
            <person name="Alexander J.E."/>
            <person name="Rich S.A."/>
            <person name="Livny J."/>
            <person name="Vlamakis H."/>
            <person name="Clish C."/>
            <person name="Bullock K."/>
            <person name="Deik A."/>
            <person name="Scott J."/>
            <person name="Pierce K.A."/>
            <person name="Xavier R.J."/>
            <person name="Alm E.J."/>
        </authorList>
    </citation>
    <scope>NUCLEOTIDE SEQUENCE [LARGE SCALE GENOMIC DNA]</scope>
    <source>
        <strain evidence="3 4">BIOML-A10</strain>
    </source>
</reference>
<proteinExistence type="predicted"/>
<keyword evidence="1" id="KW-0732">Signal</keyword>
<dbReference type="RefSeq" id="WP_005927263.1">
    <property type="nucleotide sequence ID" value="NZ_CABKSE010000001.1"/>
</dbReference>
<evidence type="ECO:0000313" key="3">
    <source>
        <dbReference type="EMBL" id="KAA3768616.1"/>
    </source>
</evidence>
<feature type="domain" description="DUF5723" evidence="2">
    <location>
        <begin position="43"/>
        <end position="444"/>
    </location>
</feature>
<evidence type="ECO:0000256" key="1">
    <source>
        <dbReference type="SAM" id="SignalP"/>
    </source>
</evidence>
<dbReference type="Pfam" id="PF18990">
    <property type="entry name" value="DUF5723"/>
    <property type="match status" value="1"/>
</dbReference>
<comment type="caution">
    <text evidence="3">The sequence shown here is derived from an EMBL/GenBank/DDBJ whole genome shotgun (WGS) entry which is preliminary data.</text>
</comment>
<sequence>MKHYKLKAILASFFILYTTGVGAQNLNSSYFMEGMTYRHQLNPAFMGESNYINMPLFVLGNFNVGVQGNIGVNDFLYKYNQNGYKLTTFMNPSVSNSEFLSNLHTNNHLSMNLSMPIIAFGFRGFGGFNTFEIGFRSNTSINLPYGLFDFMKTGMSNEAGSHYTVEDLTVRSNNYAEVALGHSHEIIKDRLTIGAKVKFLVGGANAEAKIKKMDITMGQDEWLIDAEGQLEGSLKGGYFESKEPDENGKPGEIDGFDIDGPGIGGFGVGFDLGAVYKMDDFVEGLTLSAALLDLGFIKWNNGLKAKMIHSYTFKGFENPIAVKPDEGQPGDIDDELDNLGDQFEEFIKFRDEGTVSSRTTKLATTMNIGAEYVLPYYKNLKFGLLSSTHFNKPFTWSEARLSANVAPVRWFEASVNYAISSFGSSLGWVLNFHPNGFNFFIGTDHMITKVTPQYVPVGNANANVSLGFNITWGKKKAKKVVKTTTTTISEF</sequence>
<organism evidence="3 4">
    <name type="scientific">Bacteroides salyersiae</name>
    <dbReference type="NCBI Taxonomy" id="291644"/>
    <lineage>
        <taxon>Bacteria</taxon>
        <taxon>Pseudomonadati</taxon>
        <taxon>Bacteroidota</taxon>
        <taxon>Bacteroidia</taxon>
        <taxon>Bacteroidales</taxon>
        <taxon>Bacteroidaceae</taxon>
        <taxon>Bacteroides</taxon>
    </lineage>
</organism>